<sequence>MRSLEDRFGDTIDELENLGEQPRLERIEELHRQIDDLDYELQTTTSLGARRYELTKHSRHSHALLAAARRRAENALAITDEWEIPETVDRRY</sequence>
<evidence type="ECO:0000313" key="1">
    <source>
        <dbReference type="EMBL" id="MFI2473361.1"/>
    </source>
</evidence>
<keyword evidence="2" id="KW-1185">Reference proteome</keyword>
<comment type="caution">
    <text evidence="1">The sequence shown here is derived from an EMBL/GenBank/DDBJ whole genome shotgun (WGS) entry which is preliminary data.</text>
</comment>
<proteinExistence type="predicted"/>
<dbReference type="Proteomes" id="UP001611415">
    <property type="component" value="Unassembled WGS sequence"/>
</dbReference>
<organism evidence="1 2">
    <name type="scientific">Nocardia xishanensis</name>
    <dbReference type="NCBI Taxonomy" id="238964"/>
    <lineage>
        <taxon>Bacteria</taxon>
        <taxon>Bacillati</taxon>
        <taxon>Actinomycetota</taxon>
        <taxon>Actinomycetes</taxon>
        <taxon>Mycobacteriales</taxon>
        <taxon>Nocardiaceae</taxon>
        <taxon>Nocardia</taxon>
    </lineage>
</organism>
<dbReference type="EMBL" id="JBIRYO010000004">
    <property type="protein sequence ID" value="MFI2473361.1"/>
    <property type="molecule type" value="Genomic_DNA"/>
</dbReference>
<name>A0ABW7WWX9_9NOCA</name>
<protein>
    <submittedName>
        <fullName evidence="1">Uncharacterized protein</fullName>
    </submittedName>
</protein>
<evidence type="ECO:0000313" key="2">
    <source>
        <dbReference type="Proteomes" id="UP001611415"/>
    </source>
</evidence>
<accession>A0ABW7WWX9</accession>
<reference evidence="1 2" key="1">
    <citation type="submission" date="2024-10" db="EMBL/GenBank/DDBJ databases">
        <title>The Natural Products Discovery Center: Release of the First 8490 Sequenced Strains for Exploring Actinobacteria Biosynthetic Diversity.</title>
        <authorList>
            <person name="Kalkreuter E."/>
            <person name="Kautsar S.A."/>
            <person name="Yang D."/>
            <person name="Bader C.D."/>
            <person name="Teijaro C.N."/>
            <person name="Fluegel L."/>
            <person name="Davis C.M."/>
            <person name="Simpson J.R."/>
            <person name="Lauterbach L."/>
            <person name="Steele A.D."/>
            <person name="Gui C."/>
            <person name="Meng S."/>
            <person name="Li G."/>
            <person name="Viehrig K."/>
            <person name="Ye F."/>
            <person name="Su P."/>
            <person name="Kiefer A.F."/>
            <person name="Nichols A."/>
            <person name="Cepeda A.J."/>
            <person name="Yan W."/>
            <person name="Fan B."/>
            <person name="Jiang Y."/>
            <person name="Adhikari A."/>
            <person name="Zheng C.-J."/>
            <person name="Schuster L."/>
            <person name="Cowan T.M."/>
            <person name="Smanski M.J."/>
            <person name="Chevrette M.G."/>
            <person name="De Carvalho L.P.S."/>
            <person name="Shen B."/>
        </authorList>
    </citation>
    <scope>NUCLEOTIDE SEQUENCE [LARGE SCALE GENOMIC DNA]</scope>
    <source>
        <strain evidence="1 2">NPDC019275</strain>
    </source>
</reference>
<dbReference type="RefSeq" id="WP_357403512.1">
    <property type="nucleotide sequence ID" value="NZ_JBEYCD010000004.1"/>
</dbReference>
<gene>
    <name evidence="1" type="ORF">ACH49W_08270</name>
</gene>